<dbReference type="InterPro" id="IPR001789">
    <property type="entry name" value="Sig_transdc_resp-reg_receiver"/>
</dbReference>
<name>A0A021VSU1_9CELL</name>
<dbReference type="EMBL" id="AXCW01000042">
    <property type="protein sequence ID" value="EYR64193.1"/>
    <property type="molecule type" value="Genomic_DNA"/>
</dbReference>
<dbReference type="PANTHER" id="PTHR43156:SF2">
    <property type="entry name" value="STAGE II SPORULATION PROTEIN E"/>
    <property type="match status" value="1"/>
</dbReference>
<keyword evidence="5" id="KW-1185">Reference proteome</keyword>
<evidence type="ECO:0000256" key="2">
    <source>
        <dbReference type="PROSITE-ProRule" id="PRU00169"/>
    </source>
</evidence>
<evidence type="ECO:0000256" key="1">
    <source>
        <dbReference type="ARBA" id="ARBA00022801"/>
    </source>
</evidence>
<evidence type="ECO:0000313" key="4">
    <source>
        <dbReference type="EMBL" id="EYR64193.1"/>
    </source>
</evidence>
<dbReference type="PROSITE" id="PS50110">
    <property type="entry name" value="RESPONSE_REGULATORY"/>
    <property type="match status" value="1"/>
</dbReference>
<dbReference type="InterPro" id="IPR001932">
    <property type="entry name" value="PPM-type_phosphatase-like_dom"/>
</dbReference>
<feature type="domain" description="Response regulatory" evidence="3">
    <location>
        <begin position="12"/>
        <end position="125"/>
    </location>
</feature>
<dbReference type="GO" id="GO:0000160">
    <property type="term" value="P:phosphorelay signal transduction system"/>
    <property type="evidence" value="ECO:0007669"/>
    <property type="project" value="InterPro"/>
</dbReference>
<evidence type="ECO:0000259" key="3">
    <source>
        <dbReference type="PROSITE" id="PS50110"/>
    </source>
</evidence>
<dbReference type="OrthoDB" id="5181538at2"/>
<sequence length="394" mass="41853">MQAVESDPRALRVLLVEDDDGDALLVEELFSDANLAVDLSRARSLEDAAEMLEVDCVLLDLGLPDAAGIGALERILASPRTPAVVVLTGMAESAAGLRAVAAGAQDYLVKGDVSPELLARAVRYAIQRRHAEIQERDLYRAQLRASETSRLERALLPTPLVADGALEVLVGYRAGRDGLLGGDFYDVVERSDGSVAAIVGDVAGHGPDEAALGATLRTAWRTSVLAGLPAEKVLDVTEQILAAERGRPEIFATAVMVVLQPDRRSLDLFLCGHPAPFLLGTPTVPLPSDLRGRALGIPVLGGWRSQRVELGDRWRIVLFTDGVLETTIDGGSGRLGEEGLMEVMAQQVVAEAADVPRAARRPLVDRILEAVRARHGGDLVDDTALVVLGWGGTA</sequence>
<gene>
    <name evidence="4" type="ORF">N866_14445</name>
</gene>
<evidence type="ECO:0000313" key="5">
    <source>
        <dbReference type="Proteomes" id="UP000019753"/>
    </source>
</evidence>
<comment type="caution">
    <text evidence="4">The sequence shown here is derived from an EMBL/GenBank/DDBJ whole genome shotgun (WGS) entry which is preliminary data.</text>
</comment>
<dbReference type="Gene3D" id="3.60.40.10">
    <property type="entry name" value="PPM-type phosphatase domain"/>
    <property type="match status" value="1"/>
</dbReference>
<dbReference type="SUPFAM" id="SSF81606">
    <property type="entry name" value="PP2C-like"/>
    <property type="match status" value="1"/>
</dbReference>
<protein>
    <submittedName>
        <fullName evidence="4">Serine/threonine protein phosphatase</fullName>
    </submittedName>
</protein>
<dbReference type="InterPro" id="IPR011006">
    <property type="entry name" value="CheY-like_superfamily"/>
</dbReference>
<organism evidence="4 5">
    <name type="scientific">Actinotalea ferrariae CF5-4</name>
    <dbReference type="NCBI Taxonomy" id="948458"/>
    <lineage>
        <taxon>Bacteria</taxon>
        <taxon>Bacillati</taxon>
        <taxon>Actinomycetota</taxon>
        <taxon>Actinomycetes</taxon>
        <taxon>Micrococcales</taxon>
        <taxon>Cellulomonadaceae</taxon>
        <taxon>Actinotalea</taxon>
    </lineage>
</organism>
<feature type="modified residue" description="4-aspartylphosphate" evidence="2">
    <location>
        <position position="60"/>
    </location>
</feature>
<proteinExistence type="predicted"/>
<dbReference type="SUPFAM" id="SSF52172">
    <property type="entry name" value="CheY-like"/>
    <property type="match status" value="1"/>
</dbReference>
<dbReference type="GO" id="GO:0016791">
    <property type="term" value="F:phosphatase activity"/>
    <property type="evidence" value="ECO:0007669"/>
    <property type="project" value="TreeGrafter"/>
</dbReference>
<dbReference type="AlphaFoldDB" id="A0A021VSU1"/>
<dbReference type="Gene3D" id="3.40.50.2300">
    <property type="match status" value="1"/>
</dbReference>
<keyword evidence="2" id="KW-0597">Phosphoprotein</keyword>
<dbReference type="PANTHER" id="PTHR43156">
    <property type="entry name" value="STAGE II SPORULATION PROTEIN E-RELATED"/>
    <property type="match status" value="1"/>
</dbReference>
<accession>A0A021VSU1</accession>
<dbReference type="Proteomes" id="UP000019753">
    <property type="component" value="Unassembled WGS sequence"/>
</dbReference>
<dbReference type="Pfam" id="PF00072">
    <property type="entry name" value="Response_reg"/>
    <property type="match status" value="1"/>
</dbReference>
<dbReference type="SMART" id="SM00331">
    <property type="entry name" value="PP2C_SIG"/>
    <property type="match status" value="1"/>
</dbReference>
<dbReference type="CDD" id="cd00156">
    <property type="entry name" value="REC"/>
    <property type="match status" value="1"/>
</dbReference>
<dbReference type="RefSeq" id="WP_034224073.1">
    <property type="nucleotide sequence ID" value="NZ_AXCW01000042.1"/>
</dbReference>
<reference evidence="4 5" key="1">
    <citation type="submission" date="2014-01" db="EMBL/GenBank/DDBJ databases">
        <title>Actinotalea ferrariae CF5-4.</title>
        <authorList>
            <person name="Chen F."/>
            <person name="Li Y."/>
            <person name="Wang G."/>
        </authorList>
    </citation>
    <scope>NUCLEOTIDE SEQUENCE [LARGE SCALE GENOMIC DNA]</scope>
    <source>
        <strain evidence="4 5">CF5-4</strain>
    </source>
</reference>
<dbReference type="InterPro" id="IPR052016">
    <property type="entry name" value="Bact_Sigma-Reg"/>
</dbReference>
<dbReference type="SMART" id="SM00448">
    <property type="entry name" value="REC"/>
    <property type="match status" value="1"/>
</dbReference>
<keyword evidence="1" id="KW-0378">Hydrolase</keyword>
<dbReference type="InterPro" id="IPR036457">
    <property type="entry name" value="PPM-type-like_dom_sf"/>
</dbReference>
<dbReference type="Pfam" id="PF07228">
    <property type="entry name" value="SpoIIE"/>
    <property type="match status" value="1"/>
</dbReference>